<sequence>MDNLHFNFNKIKLDLAEDFEYFKQLLNDNNIDELCQEIHNKNKVDCFMSYLVVIDDLDNFILITNKTGTCIHSNEYGYFRIAVYNNSYDIAKYLLENGANVHACNDYAITCASGFGKYVFNPEGKRDSMELVKLLINYHAMIGADTCHLINKAISANRLDVVKVLVENGADIFSNQSNLLKKAVINNNHDILKYLISLGIDVTEDNNSALKIAVSRGYDCIDLLVEAGADMSALSRKDISKAILLKGSEIIEVLYNNGYDFACLNGFSNTITDTHTSKIINILNNRVSMIDVASLLLYNSNYEYNHRK</sequence>
<dbReference type="Pfam" id="PF12796">
    <property type="entry name" value="Ank_2"/>
    <property type="match status" value="2"/>
</dbReference>
<name>A0A0G2Y3G8_9VIRU</name>
<evidence type="ECO:0000256" key="1">
    <source>
        <dbReference type="ARBA" id="ARBA00022737"/>
    </source>
</evidence>
<organism evidence="3 4">
    <name type="scientific">Acanthamoeba polyphaga mimivirus Kroon</name>
    <dbReference type="NCBI Taxonomy" id="3069720"/>
    <lineage>
        <taxon>Viruses</taxon>
        <taxon>Varidnaviria</taxon>
        <taxon>Bamfordvirae</taxon>
        <taxon>Nucleocytoviricota</taxon>
        <taxon>Megaviricetes</taxon>
        <taxon>Imitervirales</taxon>
        <taxon>Mimiviridae</taxon>
        <taxon>Megamimivirinae</taxon>
        <taxon>Mimivirus</taxon>
        <taxon>Mimivirus lagoaense</taxon>
    </lineage>
</organism>
<keyword evidence="4" id="KW-1185">Reference proteome</keyword>
<dbReference type="PANTHER" id="PTHR24123">
    <property type="entry name" value="ANKYRIN REPEAT-CONTAINING"/>
    <property type="match status" value="1"/>
</dbReference>
<protein>
    <submittedName>
        <fullName evidence="3">Ankyrin repeat protein</fullName>
    </submittedName>
</protein>
<keyword evidence="1" id="KW-0677">Repeat</keyword>
<dbReference type="InterPro" id="IPR002110">
    <property type="entry name" value="Ankyrin_rpt"/>
</dbReference>
<evidence type="ECO:0000313" key="3">
    <source>
        <dbReference type="EMBL" id="AKI80333.1"/>
    </source>
</evidence>
<evidence type="ECO:0000313" key="4">
    <source>
        <dbReference type="Proteomes" id="UP000240461"/>
    </source>
</evidence>
<dbReference type="SUPFAM" id="SSF48403">
    <property type="entry name" value="Ankyrin repeat"/>
    <property type="match status" value="1"/>
</dbReference>
<keyword evidence="2" id="KW-0040">ANK repeat</keyword>
<proteinExistence type="predicted"/>
<evidence type="ECO:0000256" key="2">
    <source>
        <dbReference type="ARBA" id="ARBA00023043"/>
    </source>
</evidence>
<dbReference type="Proteomes" id="UP000240461">
    <property type="component" value="Segment"/>
</dbReference>
<dbReference type="PROSITE" id="PS50088">
    <property type="entry name" value="ANK_REPEAT"/>
    <property type="match status" value="1"/>
</dbReference>
<dbReference type="Gene3D" id="1.25.40.20">
    <property type="entry name" value="Ankyrin repeat-containing domain"/>
    <property type="match status" value="1"/>
</dbReference>
<dbReference type="EMBL" id="KM982402">
    <property type="protein sequence ID" value="AKI80333.1"/>
    <property type="molecule type" value="Genomic_DNA"/>
</dbReference>
<dbReference type="SMART" id="SM00248">
    <property type="entry name" value="ANK"/>
    <property type="match status" value="4"/>
</dbReference>
<dbReference type="KEGG" id="vg:80514131"/>
<reference evidence="3 4" key="1">
    <citation type="submission" date="2014-10" db="EMBL/GenBank/DDBJ databases">
        <title>Pan-genome analysis of Brazilian lineage A amoebal mimiviruses.</title>
        <authorList>
            <person name="Assis F.L."/>
            <person name="Abrahao J.S."/>
            <person name="Kroon E.G."/>
            <person name="Dornas F.P."/>
            <person name="Andrade K.R."/>
            <person name="Borato P.V.M."/>
            <person name="Pilotto M.R."/>
            <person name="Benamar S."/>
            <person name="LaScola B."/>
            <person name="Colson P."/>
        </authorList>
    </citation>
    <scope>NUCLEOTIDE SEQUENCE [LARGE SCALE GENOMIC DNA]</scope>
    <source>
        <strain evidence="3 4">Kroon</strain>
    </source>
</reference>
<accession>A0A0G2Y3G8</accession>
<dbReference type="InterPro" id="IPR036770">
    <property type="entry name" value="Ankyrin_rpt-contain_sf"/>
</dbReference>
<dbReference type="InterPro" id="IPR051165">
    <property type="entry name" value="Multifunctional_ANK_Repeat"/>
</dbReference>
<dbReference type="PANTHER" id="PTHR24123:SF33">
    <property type="entry name" value="PROTEIN HOS4"/>
    <property type="match status" value="1"/>
</dbReference>